<keyword evidence="17" id="KW-1208">Phospholipid metabolism</keyword>
<keyword evidence="12 25" id="KW-0548">Nucleotidyltransferase</keyword>
<keyword evidence="27" id="KW-1185">Reference proteome</keyword>
<evidence type="ECO:0000256" key="15">
    <source>
        <dbReference type="ARBA" id="ARBA00023136"/>
    </source>
</evidence>
<comment type="pathway">
    <text evidence="4">Lipid metabolism.</text>
</comment>
<evidence type="ECO:0000256" key="11">
    <source>
        <dbReference type="ARBA" id="ARBA00022692"/>
    </source>
</evidence>
<evidence type="ECO:0000256" key="9">
    <source>
        <dbReference type="ARBA" id="ARBA00022516"/>
    </source>
</evidence>
<evidence type="ECO:0000256" key="16">
    <source>
        <dbReference type="ARBA" id="ARBA00023209"/>
    </source>
</evidence>
<evidence type="ECO:0000256" key="1">
    <source>
        <dbReference type="ARBA" id="ARBA00001698"/>
    </source>
</evidence>
<comment type="pathway">
    <text evidence="3">Phospholipid metabolism; CDP-diacylglycerol biosynthesis; CDP-diacylglycerol from sn-glycerol 3-phosphate: step 3/3.</text>
</comment>
<comment type="similarity">
    <text evidence="5">Belongs to the CDS family.</text>
</comment>
<dbReference type="GO" id="GO:0016024">
    <property type="term" value="P:CDP-diacylglycerol biosynthetic process"/>
    <property type="evidence" value="ECO:0007669"/>
    <property type="project" value="TreeGrafter"/>
</dbReference>
<keyword evidence="10" id="KW-0808">Transferase</keyword>
<gene>
    <name evidence="26" type="ORF">CH378_00715</name>
    <name evidence="25" type="ORF">EFP84_17060</name>
</gene>
<feature type="transmembrane region" description="Helical" evidence="24">
    <location>
        <begin position="161"/>
        <end position="181"/>
    </location>
</feature>
<evidence type="ECO:0000256" key="4">
    <source>
        <dbReference type="ARBA" id="ARBA00005189"/>
    </source>
</evidence>
<comment type="catalytic activity">
    <reaction evidence="1">
        <text>a 1,2-diacyl-sn-glycero-3-phosphate + CTP + H(+) = a CDP-1,2-diacyl-sn-glycerol + diphosphate</text>
        <dbReference type="Rhea" id="RHEA:16229"/>
        <dbReference type="ChEBI" id="CHEBI:15378"/>
        <dbReference type="ChEBI" id="CHEBI:33019"/>
        <dbReference type="ChEBI" id="CHEBI:37563"/>
        <dbReference type="ChEBI" id="CHEBI:58332"/>
        <dbReference type="ChEBI" id="CHEBI:58608"/>
        <dbReference type="EC" id="2.7.7.41"/>
    </reaction>
</comment>
<evidence type="ECO:0000256" key="18">
    <source>
        <dbReference type="ARBA" id="ARBA00029893"/>
    </source>
</evidence>
<dbReference type="AlphaFoldDB" id="A0AAD0UT92"/>
<feature type="transmembrane region" description="Helical" evidence="24">
    <location>
        <begin position="60"/>
        <end position="78"/>
    </location>
</feature>
<keyword evidence="13 24" id="KW-1133">Transmembrane helix</keyword>
<feature type="transmembrane region" description="Helical" evidence="24">
    <location>
        <begin position="274"/>
        <end position="294"/>
    </location>
</feature>
<keyword evidence="15 24" id="KW-0472">Membrane</keyword>
<evidence type="ECO:0000256" key="23">
    <source>
        <dbReference type="ARBA" id="ARBA00033406"/>
    </source>
</evidence>
<reference evidence="26 27" key="1">
    <citation type="submission" date="2017-07" db="EMBL/GenBank/DDBJ databases">
        <title>Leptospira spp. isolated from tropical soils.</title>
        <authorList>
            <person name="Thibeaux R."/>
            <person name="Iraola G."/>
            <person name="Ferres I."/>
            <person name="Bierque E."/>
            <person name="Girault D."/>
            <person name="Soupe-Gilbert M.-E."/>
            <person name="Picardeau M."/>
            <person name="Goarant C."/>
        </authorList>
    </citation>
    <scope>NUCLEOTIDE SEQUENCE [LARGE SCALE GENOMIC DNA]</scope>
    <source>
        <strain evidence="26 27">JW2-C-B1</strain>
    </source>
</reference>
<evidence type="ECO:0000313" key="28">
    <source>
        <dbReference type="Proteomes" id="UP000276407"/>
    </source>
</evidence>
<evidence type="ECO:0000313" key="25">
    <source>
        <dbReference type="EMBL" id="AYV57044.1"/>
    </source>
</evidence>
<keyword evidence="14" id="KW-0443">Lipid metabolism</keyword>
<dbReference type="EMBL" id="CP033614">
    <property type="protein sequence ID" value="AYV57044.1"/>
    <property type="molecule type" value="Genomic_DNA"/>
</dbReference>
<evidence type="ECO:0000256" key="19">
    <source>
        <dbReference type="ARBA" id="ARBA00031825"/>
    </source>
</evidence>
<dbReference type="Pfam" id="PF01148">
    <property type="entry name" value="CTP_transf_1"/>
    <property type="match status" value="1"/>
</dbReference>
<evidence type="ECO:0000256" key="7">
    <source>
        <dbReference type="ARBA" id="ARBA00019373"/>
    </source>
</evidence>
<evidence type="ECO:0000256" key="3">
    <source>
        <dbReference type="ARBA" id="ARBA00005119"/>
    </source>
</evidence>
<evidence type="ECO:0000256" key="20">
    <source>
        <dbReference type="ARBA" id="ARBA00032253"/>
    </source>
</evidence>
<keyword evidence="9" id="KW-0444">Lipid biosynthesis</keyword>
<dbReference type="EC" id="2.7.7.41" evidence="6"/>
<dbReference type="GO" id="GO:0004605">
    <property type="term" value="F:phosphatidate cytidylyltransferase activity"/>
    <property type="evidence" value="ECO:0007669"/>
    <property type="project" value="UniProtKB-EC"/>
</dbReference>
<evidence type="ECO:0000256" key="17">
    <source>
        <dbReference type="ARBA" id="ARBA00023264"/>
    </source>
</evidence>
<sequence>MGETSKRLASAAVLVVLYLFMIFYAGFYYLQTYLILLVGGYIGIKEFYNLADRGDDGKPFRGTGTFFMLLILTFYYFRFMGSQNKFEPPLFFLLHIKYFIPPFDPVPAALLLLFIITFTLQITRRPLDGAIFSVSSTFLGVFYTAVPLGHLMLLLGMGQGIYYIILVSVITFLTDAGAYFGGRWFGRHPAGLAISPKKTWEGYATGIVTAIGSVFIFNAIWENSTHTASAISGVEVFLISVIISLVSVIGDLLESAMKRDAKIKDSGSLIPGHGGMLDLADALLITIPVLYYYLQIKGNLGFQV</sequence>
<comment type="subcellular location">
    <subcellularLocation>
        <location evidence="2">Cell membrane</location>
        <topology evidence="2">Multi-pass membrane protein</topology>
    </subcellularLocation>
</comment>
<evidence type="ECO:0000256" key="8">
    <source>
        <dbReference type="ARBA" id="ARBA00022475"/>
    </source>
</evidence>
<evidence type="ECO:0000256" key="10">
    <source>
        <dbReference type="ARBA" id="ARBA00022679"/>
    </source>
</evidence>
<feature type="transmembrane region" description="Helical" evidence="24">
    <location>
        <begin position="202"/>
        <end position="221"/>
    </location>
</feature>
<evidence type="ECO:0000256" key="24">
    <source>
        <dbReference type="SAM" id="Phobius"/>
    </source>
</evidence>
<dbReference type="RefSeq" id="WP_100754609.1">
    <property type="nucleotide sequence ID" value="NZ_CP033614.1"/>
</dbReference>
<evidence type="ECO:0000313" key="26">
    <source>
        <dbReference type="EMBL" id="PJZ31768.1"/>
    </source>
</evidence>
<feature type="transmembrane region" description="Helical" evidence="24">
    <location>
        <begin position="98"/>
        <end position="118"/>
    </location>
</feature>
<dbReference type="Proteomes" id="UP000231919">
    <property type="component" value="Unassembled WGS sequence"/>
</dbReference>
<organism evidence="25 28">
    <name type="scientific">Leptospira kmetyi</name>
    <dbReference type="NCBI Taxonomy" id="408139"/>
    <lineage>
        <taxon>Bacteria</taxon>
        <taxon>Pseudomonadati</taxon>
        <taxon>Spirochaetota</taxon>
        <taxon>Spirochaetia</taxon>
        <taxon>Leptospirales</taxon>
        <taxon>Leptospiraceae</taxon>
        <taxon>Leptospira</taxon>
    </lineage>
</organism>
<dbReference type="PANTHER" id="PTHR46382:SF1">
    <property type="entry name" value="PHOSPHATIDATE CYTIDYLYLTRANSFERASE"/>
    <property type="match status" value="1"/>
</dbReference>
<evidence type="ECO:0000313" key="27">
    <source>
        <dbReference type="Proteomes" id="UP000231919"/>
    </source>
</evidence>
<dbReference type="EMBL" id="NPDP01000001">
    <property type="protein sequence ID" value="PJZ31768.1"/>
    <property type="molecule type" value="Genomic_DNA"/>
</dbReference>
<evidence type="ECO:0000256" key="12">
    <source>
        <dbReference type="ARBA" id="ARBA00022695"/>
    </source>
</evidence>
<evidence type="ECO:0000256" key="22">
    <source>
        <dbReference type="ARBA" id="ARBA00032743"/>
    </source>
</evidence>
<keyword evidence="8" id="KW-1003">Cell membrane</keyword>
<dbReference type="PANTHER" id="PTHR46382">
    <property type="entry name" value="PHOSPHATIDATE CYTIDYLYLTRANSFERASE"/>
    <property type="match status" value="1"/>
</dbReference>
<evidence type="ECO:0000256" key="21">
    <source>
        <dbReference type="ARBA" id="ARBA00032396"/>
    </source>
</evidence>
<proteinExistence type="inferred from homology"/>
<evidence type="ECO:0000256" key="5">
    <source>
        <dbReference type="ARBA" id="ARBA00010185"/>
    </source>
</evidence>
<reference evidence="25 28" key="2">
    <citation type="submission" date="2018-11" db="EMBL/GenBank/DDBJ databases">
        <title>Complete genome sequence of Leptospira kmetyi isolate LS 001/16 from soil sample associated with a leptospirosis patient in Kelantan.</title>
        <authorList>
            <person name="Muhammad Yusoff F."/>
            <person name="Muhammad Yusoff S."/>
            <person name="Ahmad M.N."/>
            <person name="Yusof N.Y."/>
            <person name="Aziah I."/>
        </authorList>
    </citation>
    <scope>NUCLEOTIDE SEQUENCE [LARGE SCALE GENOMIC DNA]</scope>
    <source>
        <strain evidence="25 28">LS 001/16</strain>
    </source>
</reference>
<evidence type="ECO:0000256" key="6">
    <source>
        <dbReference type="ARBA" id="ARBA00012487"/>
    </source>
</evidence>
<feature type="transmembrane region" description="Helical" evidence="24">
    <location>
        <begin position="7"/>
        <end position="24"/>
    </location>
</feature>
<keyword evidence="16" id="KW-0594">Phospholipid biosynthesis</keyword>
<feature type="transmembrane region" description="Helical" evidence="24">
    <location>
        <begin position="130"/>
        <end position="155"/>
    </location>
</feature>
<dbReference type="GO" id="GO:0005886">
    <property type="term" value="C:plasma membrane"/>
    <property type="evidence" value="ECO:0007669"/>
    <property type="project" value="UniProtKB-SubCell"/>
</dbReference>
<evidence type="ECO:0000256" key="14">
    <source>
        <dbReference type="ARBA" id="ARBA00023098"/>
    </source>
</evidence>
<keyword evidence="11 24" id="KW-0812">Transmembrane</keyword>
<evidence type="ECO:0000256" key="2">
    <source>
        <dbReference type="ARBA" id="ARBA00004651"/>
    </source>
</evidence>
<accession>A0AAD0UT92</accession>
<evidence type="ECO:0000256" key="13">
    <source>
        <dbReference type="ARBA" id="ARBA00022989"/>
    </source>
</evidence>
<feature type="transmembrane region" description="Helical" evidence="24">
    <location>
        <begin position="227"/>
        <end position="253"/>
    </location>
</feature>
<dbReference type="KEGG" id="lkm:EFP84_17060"/>
<protein>
    <recommendedName>
        <fullName evidence="7">Phosphatidate cytidylyltransferase</fullName>
        <ecNumber evidence="6">2.7.7.41</ecNumber>
    </recommendedName>
    <alternativeName>
        <fullName evidence="20">CDP-DAG synthase</fullName>
    </alternativeName>
    <alternativeName>
        <fullName evidence="22">CDP-DG synthase</fullName>
    </alternativeName>
    <alternativeName>
        <fullName evidence="18">CDP-diacylglycerol synthase</fullName>
    </alternativeName>
    <alternativeName>
        <fullName evidence="21">CDP-diglyceride pyrophosphorylase</fullName>
    </alternativeName>
    <alternativeName>
        <fullName evidence="23">CDP-diglyceride synthase</fullName>
    </alternativeName>
    <alternativeName>
        <fullName evidence="19">CTP:phosphatidate cytidylyltransferase</fullName>
    </alternativeName>
</protein>
<name>A0AAD0UT92_9LEPT</name>
<dbReference type="Proteomes" id="UP000276407">
    <property type="component" value="Chromosome 1"/>
</dbReference>